<protein>
    <submittedName>
        <fullName evidence="2">Uncharacterized protein</fullName>
    </submittedName>
</protein>
<organism evidence="2 3">
    <name type="scientific">Salix purpurea</name>
    <name type="common">Purple osier willow</name>
    <dbReference type="NCBI Taxonomy" id="77065"/>
    <lineage>
        <taxon>Eukaryota</taxon>
        <taxon>Viridiplantae</taxon>
        <taxon>Streptophyta</taxon>
        <taxon>Embryophyta</taxon>
        <taxon>Tracheophyta</taxon>
        <taxon>Spermatophyta</taxon>
        <taxon>Magnoliopsida</taxon>
        <taxon>eudicotyledons</taxon>
        <taxon>Gunneridae</taxon>
        <taxon>Pentapetalae</taxon>
        <taxon>rosids</taxon>
        <taxon>fabids</taxon>
        <taxon>Malpighiales</taxon>
        <taxon>Salicaceae</taxon>
        <taxon>Saliceae</taxon>
        <taxon>Salix</taxon>
    </lineage>
</organism>
<name>A0A9Q0PFC2_SALPP</name>
<reference evidence="2" key="2">
    <citation type="journal article" date="2023" name="Int. J. Mol. Sci.">
        <title>De Novo Assembly and Annotation of 11 Diverse Shrub Willow (Salix) Genomes Reveals Novel Gene Organization in Sex-Linked Regions.</title>
        <authorList>
            <person name="Hyden B."/>
            <person name="Feng K."/>
            <person name="Yates T.B."/>
            <person name="Jawdy S."/>
            <person name="Cereghino C."/>
            <person name="Smart L.B."/>
            <person name="Muchero W."/>
        </authorList>
    </citation>
    <scope>NUCLEOTIDE SEQUENCE</scope>
    <source>
        <tissue evidence="2">Shoot tip</tissue>
    </source>
</reference>
<sequence length="28" mass="2999">MGMPTNSSFQHVKSVPKSLMMYGPEGTG</sequence>
<gene>
    <name evidence="2" type="ORF">OIU79_016720</name>
</gene>
<evidence type="ECO:0000313" key="2">
    <source>
        <dbReference type="EMBL" id="KAJ6687039.1"/>
    </source>
</evidence>
<evidence type="ECO:0000256" key="1">
    <source>
        <dbReference type="SAM" id="MobiDB-lite"/>
    </source>
</evidence>
<feature type="non-terminal residue" evidence="2">
    <location>
        <position position="28"/>
    </location>
</feature>
<feature type="region of interest" description="Disordered" evidence="1">
    <location>
        <begin position="1"/>
        <end position="28"/>
    </location>
</feature>
<dbReference type="Proteomes" id="UP001151532">
    <property type="component" value="Chromosome 2"/>
</dbReference>
<accession>A0A9Q0PFC2</accession>
<dbReference type="AlphaFoldDB" id="A0A9Q0PFC2"/>
<keyword evidence="3" id="KW-1185">Reference proteome</keyword>
<evidence type="ECO:0000313" key="3">
    <source>
        <dbReference type="Proteomes" id="UP001151532"/>
    </source>
</evidence>
<reference evidence="2" key="1">
    <citation type="submission" date="2022-11" db="EMBL/GenBank/DDBJ databases">
        <authorList>
            <person name="Hyden B.L."/>
            <person name="Feng K."/>
            <person name="Yates T."/>
            <person name="Jawdy S."/>
            <person name="Smart L.B."/>
            <person name="Muchero W."/>
        </authorList>
    </citation>
    <scope>NUCLEOTIDE SEQUENCE</scope>
    <source>
        <tissue evidence="2">Shoot tip</tissue>
    </source>
</reference>
<feature type="compositionally biased region" description="Polar residues" evidence="1">
    <location>
        <begin position="1"/>
        <end position="11"/>
    </location>
</feature>
<proteinExistence type="predicted"/>
<dbReference type="OrthoDB" id="5600002at2759"/>
<dbReference type="EMBL" id="JAPFFK010000019">
    <property type="protein sequence ID" value="KAJ6687039.1"/>
    <property type="molecule type" value="Genomic_DNA"/>
</dbReference>
<comment type="caution">
    <text evidence="2">The sequence shown here is derived from an EMBL/GenBank/DDBJ whole genome shotgun (WGS) entry which is preliminary data.</text>
</comment>